<dbReference type="InterPro" id="IPR030400">
    <property type="entry name" value="Sedolisin_dom"/>
</dbReference>
<protein>
    <recommendedName>
        <fullName evidence="5">Peptidase S53 domain-containing protein</fullName>
    </recommendedName>
</protein>
<dbReference type="PANTHER" id="PTHR14218:SF15">
    <property type="entry name" value="TRIPEPTIDYL-PEPTIDASE 1"/>
    <property type="match status" value="1"/>
</dbReference>
<dbReference type="SUPFAM" id="SSF52743">
    <property type="entry name" value="Subtilisin-like"/>
    <property type="match status" value="1"/>
</dbReference>
<gene>
    <name evidence="6" type="ORF">EV192_103234</name>
</gene>
<dbReference type="Proteomes" id="UP000295680">
    <property type="component" value="Unassembled WGS sequence"/>
</dbReference>
<dbReference type="EMBL" id="SLWS01000003">
    <property type="protein sequence ID" value="TCO60659.1"/>
    <property type="molecule type" value="Genomic_DNA"/>
</dbReference>
<comment type="caution">
    <text evidence="6">The sequence shown here is derived from an EMBL/GenBank/DDBJ whole genome shotgun (WGS) entry which is preliminary data.</text>
</comment>
<dbReference type="OrthoDB" id="3480681at2"/>
<feature type="domain" description="Peptidase S53" evidence="5">
    <location>
        <begin position="75"/>
        <end position="438"/>
    </location>
</feature>
<dbReference type="PANTHER" id="PTHR14218">
    <property type="entry name" value="PROTEASE S8 TRIPEPTIDYL PEPTIDASE I CLN2"/>
    <property type="match status" value="1"/>
</dbReference>
<keyword evidence="2" id="KW-0378">Hydrolase</keyword>
<feature type="chain" id="PRO_5038414392" description="Peptidase S53 domain-containing protein" evidence="4">
    <location>
        <begin position="23"/>
        <end position="541"/>
    </location>
</feature>
<name>A0A4R2JUF6_9PSEU</name>
<evidence type="ECO:0000313" key="7">
    <source>
        <dbReference type="Proteomes" id="UP000295680"/>
    </source>
</evidence>
<evidence type="ECO:0000259" key="5">
    <source>
        <dbReference type="PROSITE" id="PS51695"/>
    </source>
</evidence>
<accession>A0A4R2JUF6</accession>
<evidence type="ECO:0000256" key="4">
    <source>
        <dbReference type="SAM" id="SignalP"/>
    </source>
</evidence>
<keyword evidence="3" id="KW-0720">Serine protease</keyword>
<dbReference type="InterPro" id="IPR036852">
    <property type="entry name" value="Peptidase_S8/S53_dom_sf"/>
</dbReference>
<sequence length="541" mass="56311">MRRVRLLSLVASALLLSGGVFAVADAAPAAPADQPLAVSDPGRAGRIATLTAALDRIKTAIAAGHPQWGAMDLRDIFAYQVDHLWTQGVDGFGTSVAVMEGWDLAGIQDTINQLDDTVGLPHTTVQTIYPNGPLPPQCPPGMVALHGYGSCDAWGGELRLDVEAVHLMAPYAKIVISATPSDSEVVGDTSSEVAMPEIVKGLEYISAHKLANTISISDGSSETDYSHGAAEIHAQDPGILAAAAAGIPVAVSTGDCGVTQNLSTATAQCQAPTPGPAIATWDDNPFTIALGGSRPQYTAPCPPCANPFPLDPIEGAGLSQIYQRPSYQDGVRSITGSRMRSIPDITMNSRHGTSQSAPMFAAVLAMATQLHGRNLGPVNEILYQDLARDPGRSGIVDVTTGNNNFRDIPGYSAGPGFDVASGWGTVDASRFVPAIAKAARHNRMADEAADQLADLRDTLSLTPSTRVTPTSLLSITSSGFLPGHPVKISIDGTVLTTITADTSGNIAYGFTPASKTIGAGQHTVSIDSMLLTQSKRFTVTQ</sequence>
<feature type="signal peptide" evidence="4">
    <location>
        <begin position="1"/>
        <end position="22"/>
    </location>
</feature>
<evidence type="ECO:0000313" key="6">
    <source>
        <dbReference type="EMBL" id="TCO60659.1"/>
    </source>
</evidence>
<organism evidence="6 7">
    <name type="scientific">Actinocrispum wychmicini</name>
    <dbReference type="NCBI Taxonomy" id="1213861"/>
    <lineage>
        <taxon>Bacteria</taxon>
        <taxon>Bacillati</taxon>
        <taxon>Actinomycetota</taxon>
        <taxon>Actinomycetes</taxon>
        <taxon>Pseudonocardiales</taxon>
        <taxon>Pseudonocardiaceae</taxon>
        <taxon>Actinocrispum</taxon>
    </lineage>
</organism>
<keyword evidence="4" id="KW-0732">Signal</keyword>
<dbReference type="GO" id="GO:0004252">
    <property type="term" value="F:serine-type endopeptidase activity"/>
    <property type="evidence" value="ECO:0007669"/>
    <property type="project" value="InterPro"/>
</dbReference>
<dbReference type="GO" id="GO:0008240">
    <property type="term" value="F:tripeptidyl-peptidase activity"/>
    <property type="evidence" value="ECO:0007669"/>
    <property type="project" value="TreeGrafter"/>
</dbReference>
<reference evidence="6 7" key="1">
    <citation type="submission" date="2019-03" db="EMBL/GenBank/DDBJ databases">
        <title>Genomic Encyclopedia of Type Strains, Phase IV (KMG-IV): sequencing the most valuable type-strain genomes for metagenomic binning, comparative biology and taxonomic classification.</title>
        <authorList>
            <person name="Goeker M."/>
        </authorList>
    </citation>
    <scope>NUCLEOTIDE SEQUENCE [LARGE SCALE GENOMIC DNA]</scope>
    <source>
        <strain evidence="6 7">DSM 45934</strain>
    </source>
</reference>
<evidence type="ECO:0000256" key="3">
    <source>
        <dbReference type="ARBA" id="ARBA00022825"/>
    </source>
</evidence>
<dbReference type="Gene3D" id="3.40.50.200">
    <property type="entry name" value="Peptidase S8/S53 domain"/>
    <property type="match status" value="1"/>
</dbReference>
<dbReference type="InterPro" id="IPR050819">
    <property type="entry name" value="Tripeptidyl-peptidase_I"/>
</dbReference>
<dbReference type="PROSITE" id="PS51695">
    <property type="entry name" value="SEDOLISIN"/>
    <property type="match status" value="1"/>
</dbReference>
<dbReference type="RefSeq" id="WP_132115809.1">
    <property type="nucleotide sequence ID" value="NZ_SLWS01000003.1"/>
</dbReference>
<evidence type="ECO:0000256" key="1">
    <source>
        <dbReference type="ARBA" id="ARBA00022670"/>
    </source>
</evidence>
<proteinExistence type="predicted"/>
<keyword evidence="7" id="KW-1185">Reference proteome</keyword>
<dbReference type="PROSITE" id="PS00138">
    <property type="entry name" value="SUBTILASE_SER"/>
    <property type="match status" value="1"/>
</dbReference>
<evidence type="ECO:0000256" key="2">
    <source>
        <dbReference type="ARBA" id="ARBA00022801"/>
    </source>
</evidence>
<keyword evidence="1" id="KW-0645">Protease</keyword>
<dbReference type="AlphaFoldDB" id="A0A4R2JUF6"/>
<dbReference type="InterPro" id="IPR023828">
    <property type="entry name" value="Peptidase_S8_Ser-AS"/>
</dbReference>
<dbReference type="GO" id="GO:0006508">
    <property type="term" value="P:proteolysis"/>
    <property type="evidence" value="ECO:0007669"/>
    <property type="project" value="UniProtKB-KW"/>
</dbReference>